<dbReference type="SUPFAM" id="SSF52540">
    <property type="entry name" value="P-loop containing nucleoside triphosphate hydrolases"/>
    <property type="match status" value="1"/>
</dbReference>
<dbReference type="AlphaFoldDB" id="A0A5A9PA40"/>
<keyword evidence="11" id="KW-1185">Reference proteome</keyword>
<reference evidence="10 11" key="1">
    <citation type="journal article" date="2019" name="Mol. Ecol. Resour.">
        <title>Chromosome-level genome assembly of Triplophysa tibetana, a fish adapted to the harsh high-altitude environment of the Tibetan Plateau.</title>
        <authorList>
            <person name="Yang X."/>
            <person name="Liu H."/>
            <person name="Ma Z."/>
            <person name="Zou Y."/>
            <person name="Zou M."/>
            <person name="Mao Y."/>
            <person name="Li X."/>
            <person name="Wang H."/>
            <person name="Chen T."/>
            <person name="Wang W."/>
            <person name="Yang R."/>
        </authorList>
    </citation>
    <scope>NUCLEOTIDE SEQUENCE [LARGE SCALE GENOMIC DNA]</scope>
    <source>
        <strain evidence="10">TTIB1903HZAU</strain>
        <tissue evidence="10">Muscle</tissue>
    </source>
</reference>
<dbReference type="PROSITE" id="PS50837">
    <property type="entry name" value="NACHT"/>
    <property type="match status" value="1"/>
</dbReference>
<dbReference type="InterPro" id="IPR029495">
    <property type="entry name" value="NACHT-assoc"/>
</dbReference>
<comment type="subcellular location">
    <subcellularLocation>
        <location evidence="1">Inflammasome</location>
    </subcellularLocation>
</comment>
<evidence type="ECO:0000313" key="10">
    <source>
        <dbReference type="EMBL" id="KAA0718632.1"/>
    </source>
</evidence>
<dbReference type="PANTHER" id="PTHR45690">
    <property type="entry name" value="NACHT, LRR AND PYD DOMAINS-CONTAINING PROTEIN 12"/>
    <property type="match status" value="1"/>
</dbReference>
<dbReference type="Gene3D" id="3.80.10.10">
    <property type="entry name" value="Ribonuclease Inhibitor"/>
    <property type="match status" value="2"/>
</dbReference>
<evidence type="ECO:0000256" key="8">
    <source>
        <dbReference type="ARBA" id="ARBA00023233"/>
    </source>
</evidence>
<evidence type="ECO:0000256" key="7">
    <source>
        <dbReference type="ARBA" id="ARBA00023198"/>
    </source>
</evidence>
<dbReference type="InterPro" id="IPR041267">
    <property type="entry name" value="NLRP_HD2"/>
</dbReference>
<feature type="domain" description="NACHT" evidence="9">
    <location>
        <begin position="118"/>
        <end position="250"/>
    </location>
</feature>
<gene>
    <name evidence="10" type="ORF">E1301_Tti018834</name>
</gene>
<dbReference type="Proteomes" id="UP000324632">
    <property type="component" value="Chromosome 7"/>
</dbReference>
<dbReference type="InterPro" id="IPR027417">
    <property type="entry name" value="P-loop_NTPase"/>
</dbReference>
<evidence type="ECO:0000256" key="2">
    <source>
        <dbReference type="ARBA" id="ARBA00022490"/>
    </source>
</evidence>
<dbReference type="InterPro" id="IPR050637">
    <property type="entry name" value="NLRP_innate_immun_reg"/>
</dbReference>
<keyword evidence="5" id="KW-0067">ATP-binding</keyword>
<dbReference type="Gene3D" id="3.40.50.300">
    <property type="entry name" value="P-loop containing nucleotide triphosphate hydrolases"/>
    <property type="match status" value="1"/>
</dbReference>
<evidence type="ECO:0000256" key="6">
    <source>
        <dbReference type="ARBA" id="ARBA00022843"/>
    </source>
</evidence>
<evidence type="ECO:0000256" key="5">
    <source>
        <dbReference type="ARBA" id="ARBA00022840"/>
    </source>
</evidence>
<keyword evidence="4" id="KW-0547">Nucleotide-binding</keyword>
<protein>
    <submittedName>
        <fullName evidence="10">NACHT, LRR and PYD domains-containing protein 3</fullName>
    </submittedName>
</protein>
<name>A0A5A9PA40_9TELE</name>
<evidence type="ECO:0000256" key="4">
    <source>
        <dbReference type="ARBA" id="ARBA00022741"/>
    </source>
</evidence>
<dbReference type="InterPro" id="IPR032675">
    <property type="entry name" value="LRR_dom_sf"/>
</dbReference>
<keyword evidence="7" id="KW-0395">Inflammatory response</keyword>
<dbReference type="GO" id="GO:0005524">
    <property type="term" value="F:ATP binding"/>
    <property type="evidence" value="ECO:0007669"/>
    <property type="project" value="UniProtKB-KW"/>
</dbReference>
<dbReference type="SUPFAM" id="SSF52047">
    <property type="entry name" value="RNI-like"/>
    <property type="match status" value="1"/>
</dbReference>
<dbReference type="GO" id="GO:0005829">
    <property type="term" value="C:cytosol"/>
    <property type="evidence" value="ECO:0007669"/>
    <property type="project" value="UniProtKB-SubCell"/>
</dbReference>
<dbReference type="EMBL" id="SOYY01000007">
    <property type="protein sequence ID" value="KAA0718632.1"/>
    <property type="molecule type" value="Genomic_DNA"/>
</dbReference>
<evidence type="ECO:0000313" key="11">
    <source>
        <dbReference type="Proteomes" id="UP000324632"/>
    </source>
</evidence>
<keyword evidence="6" id="KW-0832">Ubl conjugation</keyword>
<sequence length="1265" mass="144745">MAEGRVQYLMSDKEAQLLISVSANKDTTTLITEYKKSILSEYAYLTEYTSRAGEQVLLNDRYIDPMIVKRHKEREEKEQEMRSRGEKFFSFRTNQRNKNVSLEHIFSPESEPHKDVPRAVILQGDSGSGKSITAQKIFLDWASGELYAGLFDVVFYLRCQELNNLSGEMSLVEICDCSLTPNEIARILQDTSQRTLFIVDGFDELILSAPKGPLPPKPDIKGLPSTILCSLLKGRMMRDSCLLVTTRSAAVDNLLDVLKKPQSFMEILGFSENGVIEYFRKFFEDEEFSEQVYEQVKVHEMLYTVCFVPVFCWIICTIFKKKGKDAVRTSELTTTTSIFVDFLFTILKHHCNLDRDKEFDLLKSLGQLAETGTPKRQILFHRSSLPKSISDVPNVPFLCTFRQQDRTFLKERFGFMHLSFQEFFCALSYMLTDKSQVKIKVKELLESAGNGRCNDHLLPVIRFLFGLSNKKVSRLFMGEQQRSTSAVIRAQLEKWIIKVLLKNIMDTFYMSDFILHCLYELHDRDVLKNVMKLWEGTGINIHWTLKGIDCQVVMYCLQYSTHISNMELRCSADNLKALHSALCRCNKLRLDFNYMSDTDVDLLTSALGRKKNINNLKIEDGDLSDESLLKILKTLHEQQSVGKIRLSVRNITYTNADLTMNFLLKNMMGKEFSICIASNADDGEQSLCSEFTMESKNNSFWLTVGHTEEDHCEILKKHGAHHYQALSKISFALSDLSTISAVDWRDFLEICHHLRRFSDLKDTEFNENVDLLLSYLKSVPGLFEVDLRTEHLTEIWTSRILSFFHVNPKISHITYKMHDSERDNPSLLLSMDSWAYHVNRSSEKPISTHPCDKPILVKLNLGVPPLEGSCVTWEKLFKTIYRLIPLTEKSPDLNESVDSLLVFLHSVPGLKDIKLWLNSLNEIWAAGLIALFMSCSSLLHLQLSVGCNHVNYIDAIDISFFETPVHKVLPCITIRVTDESENRNTDWTRFFHNYNQLKVLTEYCLEYDERVADLLSVLHSLSGLKDLDLVFRFLTVEGASRALDLLQTNPSLRTVKLQDMKPDLNSQLFRFQTAGQEDSDEESSSSSLSDYINDIRDCDELDNTEHLSSSDILSSELRVHRMTSDSDNASENWRVVLKSIASSLNTMSPLTYLTLTLSKTSGETSSDWRTFLAAYNQCKGINIGGSQFNECLDALLLSLYSLSGLIQLHMSTDSLTENWAPKIFSLCNAYYSLQNICLRVDNDRRHSDLNVCSSLNITKNIKDSM</sequence>
<dbReference type="PANTHER" id="PTHR45690:SF19">
    <property type="entry name" value="NACHT, LRR AND PYD DOMAINS-CONTAINING PROTEIN 3"/>
    <property type="match status" value="1"/>
</dbReference>
<keyword evidence="3" id="KW-0677">Repeat</keyword>
<dbReference type="Pfam" id="PF05729">
    <property type="entry name" value="NACHT"/>
    <property type="match status" value="1"/>
</dbReference>
<evidence type="ECO:0000259" key="9">
    <source>
        <dbReference type="PROSITE" id="PS50837"/>
    </source>
</evidence>
<evidence type="ECO:0000256" key="1">
    <source>
        <dbReference type="ARBA" id="ARBA00004110"/>
    </source>
</evidence>
<dbReference type="InterPro" id="IPR007111">
    <property type="entry name" value="NACHT_NTPase"/>
</dbReference>
<accession>A0A5A9PA40</accession>
<proteinExistence type="predicted"/>
<keyword evidence="8" id="KW-1271">Inflammasome</keyword>
<dbReference type="SMART" id="SM01288">
    <property type="entry name" value="FISNA"/>
    <property type="match status" value="1"/>
</dbReference>
<evidence type="ECO:0000256" key="3">
    <source>
        <dbReference type="ARBA" id="ARBA00022737"/>
    </source>
</evidence>
<keyword evidence="2" id="KW-0963">Cytoplasm</keyword>
<comment type="caution">
    <text evidence="10">The sequence shown here is derived from an EMBL/GenBank/DDBJ whole genome shotgun (WGS) entry which is preliminary data.</text>
</comment>
<dbReference type="Pfam" id="PF14484">
    <property type="entry name" value="FISNA"/>
    <property type="match status" value="1"/>
</dbReference>
<dbReference type="Pfam" id="PF17776">
    <property type="entry name" value="NLRC4_HD2"/>
    <property type="match status" value="1"/>
</dbReference>
<organism evidence="10 11">
    <name type="scientific">Triplophysa tibetana</name>
    <dbReference type="NCBI Taxonomy" id="1572043"/>
    <lineage>
        <taxon>Eukaryota</taxon>
        <taxon>Metazoa</taxon>
        <taxon>Chordata</taxon>
        <taxon>Craniata</taxon>
        <taxon>Vertebrata</taxon>
        <taxon>Euteleostomi</taxon>
        <taxon>Actinopterygii</taxon>
        <taxon>Neopterygii</taxon>
        <taxon>Teleostei</taxon>
        <taxon>Ostariophysi</taxon>
        <taxon>Cypriniformes</taxon>
        <taxon>Nemacheilidae</taxon>
        <taxon>Triplophysa</taxon>
    </lineage>
</organism>